<dbReference type="AlphaFoldDB" id="M1X2R3"/>
<dbReference type="EMBL" id="CAIY01000044">
    <property type="protein sequence ID" value="CCH67275.1"/>
    <property type="molecule type" value="Genomic_DNA"/>
</dbReference>
<dbReference type="Proteomes" id="UP000053051">
    <property type="component" value="Unassembled WGS sequence"/>
</dbReference>
<accession>M1X2R3</accession>
<gene>
    <name evidence="1" type="ORF">RINTHH_11200</name>
</gene>
<name>M1X2R3_9NOST</name>
<sequence>MIRGKDICQKYGKSLEYFPKRENRCIFNENFACTLAPKFAIETRLLGWVLQW</sequence>
<evidence type="ECO:0000313" key="2">
    <source>
        <dbReference type="Proteomes" id="UP000053051"/>
    </source>
</evidence>
<protein>
    <submittedName>
        <fullName evidence="1">Uncharacterized protein</fullName>
    </submittedName>
</protein>
<comment type="caution">
    <text evidence="1">The sequence shown here is derived from an EMBL/GenBank/DDBJ whole genome shotgun (WGS) entry which is preliminary data.</text>
</comment>
<proteinExistence type="predicted"/>
<organism evidence="1 2">
    <name type="scientific">Richelia intracellularis HH01</name>
    <dbReference type="NCBI Taxonomy" id="1165094"/>
    <lineage>
        <taxon>Bacteria</taxon>
        <taxon>Bacillati</taxon>
        <taxon>Cyanobacteriota</taxon>
        <taxon>Cyanophyceae</taxon>
        <taxon>Nostocales</taxon>
        <taxon>Nostocaceae</taxon>
        <taxon>Richelia</taxon>
    </lineage>
</organism>
<reference evidence="2" key="2">
    <citation type="submission" date="2016-01" db="EMBL/GenBank/DDBJ databases">
        <title>Diatom-associated endosymboitic cyanobacterium lacks core nitrogen metabolism enzymes.</title>
        <authorList>
            <person name="Hilton J.A."/>
            <person name="Foster R.A."/>
            <person name="Tripp H.J."/>
            <person name="Carter B.J."/>
            <person name="Zehr J.P."/>
            <person name="Villareal T.A."/>
        </authorList>
    </citation>
    <scope>NUCLEOTIDE SEQUENCE [LARGE SCALE GENOMIC DNA]</scope>
    <source>
        <strain evidence="2">HH01</strain>
    </source>
</reference>
<reference evidence="1 2" key="1">
    <citation type="submission" date="2012-05" db="EMBL/GenBank/DDBJ databases">
        <authorList>
            <person name="Hilton J."/>
        </authorList>
    </citation>
    <scope>NUCLEOTIDE SEQUENCE [LARGE SCALE GENOMIC DNA]</scope>
    <source>
        <strain evidence="1 2">HH01</strain>
    </source>
</reference>
<evidence type="ECO:0000313" key="1">
    <source>
        <dbReference type="EMBL" id="CCH67275.1"/>
    </source>
</evidence>
<dbReference type="STRING" id="1165094.RINTHH_11200"/>
<keyword evidence="2" id="KW-1185">Reference proteome</keyword>